<feature type="region of interest" description="Disordered" evidence="1">
    <location>
        <begin position="1"/>
        <end position="34"/>
    </location>
</feature>
<evidence type="ECO:0000256" key="1">
    <source>
        <dbReference type="SAM" id="MobiDB-lite"/>
    </source>
</evidence>
<accession>A0A8S5URL7</accession>
<dbReference type="EMBL" id="BK016126">
    <property type="protein sequence ID" value="DAF97144.1"/>
    <property type="molecule type" value="Genomic_DNA"/>
</dbReference>
<proteinExistence type="predicted"/>
<reference evidence="2" key="1">
    <citation type="journal article" date="2021" name="Proc. Natl. Acad. Sci. U.S.A.">
        <title>A Catalog of Tens of Thousands of Viruses from Human Metagenomes Reveals Hidden Associations with Chronic Diseases.</title>
        <authorList>
            <person name="Tisza M.J."/>
            <person name="Buck C.B."/>
        </authorList>
    </citation>
    <scope>NUCLEOTIDE SEQUENCE</scope>
    <source>
        <strain evidence="2">Cthae16</strain>
    </source>
</reference>
<sequence>MYAEHKKSPGKEPGQTQKQRYTLSDVEAGEQSFL</sequence>
<evidence type="ECO:0000313" key="2">
    <source>
        <dbReference type="EMBL" id="DAF97144.1"/>
    </source>
</evidence>
<name>A0A8S5URL7_9CAUD</name>
<protein>
    <submittedName>
        <fullName evidence="2">Uncharacterized protein</fullName>
    </submittedName>
</protein>
<feature type="compositionally biased region" description="Basic and acidic residues" evidence="1">
    <location>
        <begin position="1"/>
        <end position="10"/>
    </location>
</feature>
<organism evidence="2">
    <name type="scientific">Siphoviridae sp. cthae16</name>
    <dbReference type="NCBI Taxonomy" id="2825617"/>
    <lineage>
        <taxon>Viruses</taxon>
        <taxon>Duplodnaviria</taxon>
        <taxon>Heunggongvirae</taxon>
        <taxon>Uroviricota</taxon>
        <taxon>Caudoviricetes</taxon>
    </lineage>
</organism>